<feature type="non-terminal residue" evidence="3">
    <location>
        <position position="1"/>
    </location>
</feature>
<feature type="region of interest" description="Disordered" evidence="1">
    <location>
        <begin position="1048"/>
        <end position="1273"/>
    </location>
</feature>
<sequence length="1273" mass="144964">MVLHLSGLAMHCGSVDDEDTCKPLDLREQRTNVDIREINFQGLAALRPRSWEGTMQQDELETPRYKREDGIVLLQGSFDAAVFGFEKQTIAFLPEGVRPWRTVRCLAPLLKRRPNQNGEQDIASELIADESLAVTIHTNGHICVEGGNIHSLDKKGRMRVVPQKKRGWLYLDGVRFILAKGEPIEVSAALAEEKERKVSTLFADDDDDAVSYRQGSIVCLEGVLHWPTTKATPHVRRALGFLPRGHWPERREVFFTRGHTFEEEERCRVDIDRYGRVFCPEGGAENGRVNLSGIIFKAADPDTTPATSPQSQDWDELSIQYCNAKQDADHGYKLLEAFIQTCTKKEWTYIEHTISQQVTGRKLQTPWGQGIAPRGVQRINEHDLDEDMRFLWDKKIRKVVDDKLGIKSPHMLFQLSLPKLQLVCDLLRKEQVGLKDRELASLKNMHERLSEVWEISKHGDLHFKLLRDTAVEIVDQMVTRIRHLYPERLRGDVAKKVHAMSSDDKAKYEEIYQFFRNFETNGNTMTHCSLMGTTDTFTATGKWHFPDTSSVQKQLFESIAWLFERDIHHYISERQTSVFPFIEDFDIEAEDGYCEKDPATGHSPPPDEDIMYKPGKNNGDPGELIRWRAKAIHHLFPQLAQLRCLVYSASGYNRGKERLKTSFHLVWPELIVEPGTAGLLREVTLELFDEETKKEGSFLQKLQKKLMGFYKSNDWFNVFDKTTISATNGLRLPYNDKVSSVYRASEEKAKVERGEMAKGKAAKKRVKENRYSKAVGELLFTFEADVATGGQEDKIVSARWQNTDSRSIAQWIQMGSCRLDMSDPERTQPTQVCPTREGKRLLRKLKRKRESDGFDFELEISSDEEGYALKTPHPSVRRCKLPTLEFVKLFDEQLEGEVDDLELDQEDGNKELAKVLKGSWISVTPDQALWRGPASEQSKAKCLGWMPSWFNNQDVGKIFVDGPTRTKQFILDILSGSEPSKPQLASQLETRMGQKFYANTADTAETTDDCGDPAPDDKEDEDARCDLPSCYIQDAGRLHPVMQQMEDAELCESTDSSSSQLKEQLKELKRDAEAKQQELEKQKEQSSRLAKDLQAQLAAVSEGKEKPKADELSRPSGRSEDLPEAEKETGESSAELRKQLEELKQTAEAQRQELEKQKQESSRCIQDLQAQLASVAESAKEKQKADEETSRTKDVTEAEKESGESSAELRKQLEELKQTAEAQRQELEKQKQESSRCIQDLQAQLASVAESAKEKQKADEETSRTKDVTEAEK</sequence>
<evidence type="ECO:0000259" key="2">
    <source>
        <dbReference type="Pfam" id="PF23162"/>
    </source>
</evidence>
<accession>A0A812R4X9</accession>
<comment type="caution">
    <text evidence="3">The sequence shown here is derived from an EMBL/GenBank/DDBJ whole genome shotgun (WGS) entry which is preliminary data.</text>
</comment>
<evidence type="ECO:0000313" key="3">
    <source>
        <dbReference type="EMBL" id="CAE7421501.1"/>
    </source>
</evidence>
<organism evidence="3 4">
    <name type="scientific">Symbiodinium necroappetens</name>
    <dbReference type="NCBI Taxonomy" id="1628268"/>
    <lineage>
        <taxon>Eukaryota</taxon>
        <taxon>Sar</taxon>
        <taxon>Alveolata</taxon>
        <taxon>Dinophyceae</taxon>
        <taxon>Suessiales</taxon>
        <taxon>Symbiodiniaceae</taxon>
        <taxon>Symbiodinium</taxon>
    </lineage>
</organism>
<feature type="compositionally biased region" description="Basic and acidic residues" evidence="1">
    <location>
        <begin position="1063"/>
        <end position="1091"/>
    </location>
</feature>
<dbReference type="CDD" id="cd06503">
    <property type="entry name" value="ATP-synt_Fo_b"/>
    <property type="match status" value="1"/>
</dbReference>
<dbReference type="EMBL" id="CAJNJA010018375">
    <property type="protein sequence ID" value="CAE7421501.1"/>
    <property type="molecule type" value="Genomic_DNA"/>
</dbReference>
<feature type="compositionally biased region" description="Basic and acidic residues" evidence="1">
    <location>
        <begin position="1102"/>
        <end position="1161"/>
    </location>
</feature>
<feature type="compositionally biased region" description="Polar residues" evidence="1">
    <location>
        <begin position="1053"/>
        <end position="1062"/>
    </location>
</feature>
<feature type="compositionally biased region" description="Polar residues" evidence="1">
    <location>
        <begin position="1235"/>
        <end position="1245"/>
    </location>
</feature>
<dbReference type="InterPro" id="IPR056443">
    <property type="entry name" value="AEP_C962R"/>
</dbReference>
<protein>
    <recommendedName>
        <fullName evidence="2">C962R-like N-terminal AEP domain-containing protein</fullName>
    </recommendedName>
</protein>
<feature type="compositionally biased region" description="Polar residues" evidence="1">
    <location>
        <begin position="1162"/>
        <end position="1172"/>
    </location>
</feature>
<reference evidence="3" key="1">
    <citation type="submission" date="2021-02" db="EMBL/GenBank/DDBJ databases">
        <authorList>
            <person name="Dougan E. K."/>
            <person name="Rhodes N."/>
            <person name="Thang M."/>
            <person name="Chan C."/>
        </authorList>
    </citation>
    <scope>NUCLEOTIDE SEQUENCE</scope>
</reference>
<feature type="region of interest" description="Disordered" evidence="1">
    <location>
        <begin position="593"/>
        <end position="615"/>
    </location>
</feature>
<gene>
    <name evidence="3" type="ORF">SNEC2469_LOCUS11567</name>
</gene>
<dbReference type="OrthoDB" id="431667at2759"/>
<dbReference type="AlphaFoldDB" id="A0A812R4X9"/>
<feature type="domain" description="C962R-like N-terminal AEP" evidence="2">
    <location>
        <begin position="538"/>
        <end position="732"/>
    </location>
</feature>
<feature type="compositionally biased region" description="Basic and acidic residues" evidence="1">
    <location>
        <begin position="1178"/>
        <end position="1234"/>
    </location>
</feature>
<proteinExistence type="predicted"/>
<evidence type="ECO:0000256" key="1">
    <source>
        <dbReference type="SAM" id="MobiDB-lite"/>
    </source>
</evidence>
<feature type="region of interest" description="Disordered" evidence="1">
    <location>
        <begin position="998"/>
        <end position="1023"/>
    </location>
</feature>
<feature type="compositionally biased region" description="Basic and acidic residues" evidence="1">
    <location>
        <begin position="1251"/>
        <end position="1273"/>
    </location>
</feature>
<keyword evidence="4" id="KW-1185">Reference proteome</keyword>
<evidence type="ECO:0000313" key="4">
    <source>
        <dbReference type="Proteomes" id="UP000601435"/>
    </source>
</evidence>
<dbReference type="Pfam" id="PF23162">
    <property type="entry name" value="AEP_C962R"/>
    <property type="match status" value="1"/>
</dbReference>
<dbReference type="Proteomes" id="UP000601435">
    <property type="component" value="Unassembled WGS sequence"/>
</dbReference>
<name>A0A812R4X9_9DINO</name>